<evidence type="ECO:0000313" key="3">
    <source>
        <dbReference type="Proteomes" id="UP001558652"/>
    </source>
</evidence>
<feature type="compositionally biased region" description="Polar residues" evidence="1">
    <location>
        <begin position="38"/>
        <end position="56"/>
    </location>
</feature>
<accession>A0ABD0YAM1</accession>
<protein>
    <submittedName>
        <fullName evidence="2">Uncharacterized protein</fullName>
    </submittedName>
</protein>
<name>A0ABD0YAM1_9HEMI</name>
<dbReference type="EMBL" id="JBFDAA010000020">
    <property type="protein sequence ID" value="KAL1115258.1"/>
    <property type="molecule type" value="Genomic_DNA"/>
</dbReference>
<proteinExistence type="predicted"/>
<gene>
    <name evidence="2" type="ORF">AAG570_007289</name>
</gene>
<evidence type="ECO:0000313" key="2">
    <source>
        <dbReference type="EMBL" id="KAL1115258.1"/>
    </source>
</evidence>
<feature type="region of interest" description="Disordered" evidence="1">
    <location>
        <begin position="1"/>
        <end position="71"/>
    </location>
</feature>
<evidence type="ECO:0000256" key="1">
    <source>
        <dbReference type="SAM" id="MobiDB-lite"/>
    </source>
</evidence>
<dbReference type="AlphaFoldDB" id="A0ABD0YAM1"/>
<feature type="compositionally biased region" description="Basic residues" evidence="1">
    <location>
        <begin position="1"/>
        <end position="17"/>
    </location>
</feature>
<feature type="region of interest" description="Disordered" evidence="1">
    <location>
        <begin position="183"/>
        <end position="216"/>
    </location>
</feature>
<organism evidence="2 3">
    <name type="scientific">Ranatra chinensis</name>
    <dbReference type="NCBI Taxonomy" id="642074"/>
    <lineage>
        <taxon>Eukaryota</taxon>
        <taxon>Metazoa</taxon>
        <taxon>Ecdysozoa</taxon>
        <taxon>Arthropoda</taxon>
        <taxon>Hexapoda</taxon>
        <taxon>Insecta</taxon>
        <taxon>Pterygota</taxon>
        <taxon>Neoptera</taxon>
        <taxon>Paraneoptera</taxon>
        <taxon>Hemiptera</taxon>
        <taxon>Heteroptera</taxon>
        <taxon>Panheteroptera</taxon>
        <taxon>Nepomorpha</taxon>
        <taxon>Nepidae</taxon>
        <taxon>Ranatrinae</taxon>
        <taxon>Ranatra</taxon>
    </lineage>
</organism>
<feature type="compositionally biased region" description="Basic and acidic residues" evidence="1">
    <location>
        <begin position="18"/>
        <end position="29"/>
    </location>
</feature>
<reference evidence="2 3" key="1">
    <citation type="submission" date="2024-07" db="EMBL/GenBank/DDBJ databases">
        <title>Chromosome-level genome assembly of the water stick insect Ranatra chinensis (Heteroptera: Nepidae).</title>
        <authorList>
            <person name="Liu X."/>
        </authorList>
    </citation>
    <scope>NUCLEOTIDE SEQUENCE [LARGE SCALE GENOMIC DNA]</scope>
    <source>
        <strain evidence="2">Cailab_2021Rc</strain>
        <tissue evidence="2">Muscle</tissue>
    </source>
</reference>
<sequence length="233" mass="26024">MASKRRNMFHKNKKKQERRQQIPLRERKIQMFPEDASSMGNETLQLPFNTTPSTPEDSALLNDSGRSDLERRYQPSGLYDVIPPSDLVDTPVDEFDKYLKYPVVVGSPVVTGSSGSIPDLVAGAQSADQLDTNHNYHLGSSAYFYQQQPPPALLGHQHPHSQLLMQQEAAGAAGVKLPPMGLYQQHHLPQPPPAYQLAPQHEGQQQQTAEEPKPEDFSHILADVRKTCYTTCT</sequence>
<dbReference type="Proteomes" id="UP001558652">
    <property type="component" value="Unassembled WGS sequence"/>
</dbReference>
<keyword evidence="3" id="KW-1185">Reference proteome</keyword>
<comment type="caution">
    <text evidence="2">The sequence shown here is derived from an EMBL/GenBank/DDBJ whole genome shotgun (WGS) entry which is preliminary data.</text>
</comment>